<gene>
    <name evidence="1" type="ORF">BQ8794_100084</name>
</gene>
<name>A0A1R3V489_9HYPH</name>
<proteinExistence type="predicted"/>
<accession>A0A1R3V489</accession>
<dbReference type="STRING" id="1631249.BQ8794_100084"/>
<dbReference type="EMBL" id="FTPD01000002">
    <property type="protein sequence ID" value="SIT53193.1"/>
    <property type="molecule type" value="Genomic_DNA"/>
</dbReference>
<dbReference type="Proteomes" id="UP000188388">
    <property type="component" value="Unassembled WGS sequence"/>
</dbReference>
<keyword evidence="2" id="KW-1185">Reference proteome</keyword>
<evidence type="ECO:0000313" key="2">
    <source>
        <dbReference type="Proteomes" id="UP000188388"/>
    </source>
</evidence>
<evidence type="ECO:0000313" key="1">
    <source>
        <dbReference type="EMBL" id="SIT53193.1"/>
    </source>
</evidence>
<protein>
    <submittedName>
        <fullName evidence="1">Uncharacterized protein</fullName>
    </submittedName>
</protein>
<organism evidence="1 2">
    <name type="scientific">Mesorhizobium prunaredense</name>
    <dbReference type="NCBI Taxonomy" id="1631249"/>
    <lineage>
        <taxon>Bacteria</taxon>
        <taxon>Pseudomonadati</taxon>
        <taxon>Pseudomonadota</taxon>
        <taxon>Alphaproteobacteria</taxon>
        <taxon>Hyphomicrobiales</taxon>
        <taxon>Phyllobacteriaceae</taxon>
        <taxon>Mesorhizobium</taxon>
    </lineage>
</organism>
<sequence>MPGRQWRQRRPVQVASGLGEHYSPWIPPVTHGEQRVLAVVVPGHTPWSPFAHDNSDLGPTARRLWSDRSPAAERLQLSRC</sequence>
<reference evidence="2" key="1">
    <citation type="submission" date="2017-01" db="EMBL/GenBank/DDBJ databases">
        <authorList>
            <person name="Brunel B."/>
        </authorList>
    </citation>
    <scope>NUCLEOTIDE SEQUENCE [LARGE SCALE GENOMIC DNA]</scope>
</reference>
<dbReference type="AlphaFoldDB" id="A0A1R3V489"/>